<name>A0A6J5LZT8_9CAUD</name>
<sequence>MALFGSSRDVSMFRYVNRELMGNIITQQCVFYKCNIINTTINMYGEASNGRYFEEPVLFNALVDVGDQTAPTANDMVGFDWPVTFKFLRDDLVDANLQPNVGDIIMWQNAYWEIDNENIVQFFVGKDPDYPFTDANGVNPLNPNLQNFGYNVSVICTAHYVPGDRLGIQPYRL</sequence>
<organism evidence="1">
    <name type="scientific">uncultured Caudovirales phage</name>
    <dbReference type="NCBI Taxonomy" id="2100421"/>
    <lineage>
        <taxon>Viruses</taxon>
        <taxon>Duplodnaviria</taxon>
        <taxon>Heunggongvirae</taxon>
        <taxon>Uroviricota</taxon>
        <taxon>Caudoviricetes</taxon>
        <taxon>Peduoviridae</taxon>
        <taxon>Maltschvirus</taxon>
        <taxon>Maltschvirus maltsch</taxon>
    </lineage>
</organism>
<proteinExistence type="predicted"/>
<gene>
    <name evidence="1" type="ORF">UFOVP331_6</name>
</gene>
<dbReference type="EMBL" id="LR796345">
    <property type="protein sequence ID" value="CAB4138366.1"/>
    <property type="molecule type" value="Genomic_DNA"/>
</dbReference>
<accession>A0A6J5LZT8</accession>
<reference evidence="1" key="1">
    <citation type="submission" date="2020-04" db="EMBL/GenBank/DDBJ databases">
        <authorList>
            <person name="Chiriac C."/>
            <person name="Salcher M."/>
            <person name="Ghai R."/>
            <person name="Kavagutti S V."/>
        </authorList>
    </citation>
    <scope>NUCLEOTIDE SEQUENCE</scope>
</reference>
<evidence type="ECO:0000313" key="1">
    <source>
        <dbReference type="EMBL" id="CAB4138366.1"/>
    </source>
</evidence>
<protein>
    <submittedName>
        <fullName evidence="1">Uncharacterized protein</fullName>
    </submittedName>
</protein>